<dbReference type="EC" id="5.1.3.2" evidence="3"/>
<evidence type="ECO:0000313" key="3">
    <source>
        <dbReference type="EMBL" id="CAA9526281.1"/>
    </source>
</evidence>
<dbReference type="Pfam" id="PF01370">
    <property type="entry name" value="Epimerase"/>
    <property type="match status" value="1"/>
</dbReference>
<reference evidence="3" key="1">
    <citation type="submission" date="2020-02" db="EMBL/GenBank/DDBJ databases">
        <authorList>
            <person name="Meier V. D."/>
        </authorList>
    </citation>
    <scope>NUCLEOTIDE SEQUENCE</scope>
    <source>
        <strain evidence="3">AVDCRST_MAG79</strain>
    </source>
</reference>
<dbReference type="GO" id="GO:0003978">
    <property type="term" value="F:UDP-glucose 4-epimerase activity"/>
    <property type="evidence" value="ECO:0007669"/>
    <property type="project" value="UniProtKB-EC"/>
</dbReference>
<feature type="domain" description="NAD-dependent epimerase/dehydratase" evidence="2">
    <location>
        <begin position="8"/>
        <end position="247"/>
    </location>
</feature>
<dbReference type="PANTHER" id="PTHR43000">
    <property type="entry name" value="DTDP-D-GLUCOSE 4,6-DEHYDRATASE-RELATED"/>
    <property type="match status" value="1"/>
</dbReference>
<proteinExistence type="inferred from homology"/>
<protein>
    <submittedName>
        <fullName evidence="3">UDP-glucose 4-epimerase</fullName>
        <ecNumber evidence="3">5.1.3.2</ecNumber>
    </submittedName>
</protein>
<gene>
    <name evidence="3" type="ORF">AVDCRST_MAG79-538</name>
</gene>
<dbReference type="AlphaFoldDB" id="A0A6J4TMC5"/>
<dbReference type="EMBL" id="CADCWC010000103">
    <property type="protein sequence ID" value="CAA9526281.1"/>
    <property type="molecule type" value="Genomic_DNA"/>
</dbReference>
<accession>A0A6J4TMC5</accession>
<dbReference type="SUPFAM" id="SSF51735">
    <property type="entry name" value="NAD(P)-binding Rossmann-fold domains"/>
    <property type="match status" value="1"/>
</dbReference>
<organism evidence="3">
    <name type="scientific">uncultured Thermoleophilia bacterium</name>
    <dbReference type="NCBI Taxonomy" id="1497501"/>
    <lineage>
        <taxon>Bacteria</taxon>
        <taxon>Bacillati</taxon>
        <taxon>Actinomycetota</taxon>
        <taxon>Thermoleophilia</taxon>
        <taxon>environmental samples</taxon>
    </lineage>
</organism>
<keyword evidence="3" id="KW-0413">Isomerase</keyword>
<dbReference type="Gene3D" id="3.40.50.720">
    <property type="entry name" value="NAD(P)-binding Rossmann-like Domain"/>
    <property type="match status" value="1"/>
</dbReference>
<sequence length="323" mass="35268">MALTGKRILLTGGAGFIGTTIAARLVEDNEIVLFDNLTNNAMQATELAQHPNVTFVQGDILDAEAVRVASRGANVIVHMAAIAGVDSVLRSPVRTMRVNLLGTANVVEAANENLATLERFLDFSTSEVFGRHAYKVEETHETSGGSVGEARWTYAVSKLAGEYLSHAYFDEFKLPAAVIRPFNIYGPNQVGAGAIHHFAVRALRGEDLIIHGDGSQIRAWCFIDDIVSAVLLILERPEAVGQAFNVGNPRSVCTTYDLAKRIVRAAGSDSRLVHRPLHYSDVEIRIPEIAKSRELLGWEPLVDLVDGLERTVSWYREQLAVPA</sequence>
<dbReference type="InterPro" id="IPR036291">
    <property type="entry name" value="NAD(P)-bd_dom_sf"/>
</dbReference>
<dbReference type="InterPro" id="IPR001509">
    <property type="entry name" value="Epimerase_deHydtase"/>
</dbReference>
<name>A0A6J4TMC5_9ACTN</name>
<evidence type="ECO:0000259" key="2">
    <source>
        <dbReference type="Pfam" id="PF01370"/>
    </source>
</evidence>
<comment type="similarity">
    <text evidence="1">Belongs to the NAD(P)-dependent epimerase/dehydratase family.</text>
</comment>
<evidence type="ECO:0000256" key="1">
    <source>
        <dbReference type="ARBA" id="ARBA00007637"/>
    </source>
</evidence>